<comment type="caution">
    <text evidence="2">The sequence shown here is derived from an EMBL/GenBank/DDBJ whole genome shotgun (WGS) entry which is preliminary data.</text>
</comment>
<proteinExistence type="predicted"/>
<evidence type="ECO:0000313" key="3">
    <source>
        <dbReference type="Proteomes" id="UP000324800"/>
    </source>
</evidence>
<gene>
    <name evidence="2" type="ORF">EZS28_006098</name>
</gene>
<sequence length="259" mass="28238">MQVSQPNNACKEESVSPTGKELSNIKISSPLTNTNPFAGSLARAKGENILLPETFKQSDDQHVMDQYLKPAISALKLGKQNQKVELIEHNRNTSANSLSGVMRPTSADSLPNNSPEKDNQERSTQLSSPIVSFKENNERIETTKNVDVNGVIVTDRNSQEGLNQNLDLSTTLERVERALLDLMQTKQGALSSFFTTVSRQLNRDAVNGTLPTVLADSLQLQGGGQHLNTSRKILLPQSSTTSPTTSSLLPVSSPLQQHH</sequence>
<reference evidence="2 3" key="1">
    <citation type="submission" date="2019-03" db="EMBL/GenBank/DDBJ databases">
        <title>Single cell metagenomics reveals metabolic interactions within the superorganism composed of flagellate Streblomastix strix and complex community of Bacteroidetes bacteria on its surface.</title>
        <authorList>
            <person name="Treitli S.C."/>
            <person name="Kolisko M."/>
            <person name="Husnik F."/>
            <person name="Keeling P."/>
            <person name="Hampl V."/>
        </authorList>
    </citation>
    <scope>NUCLEOTIDE SEQUENCE [LARGE SCALE GENOMIC DNA]</scope>
    <source>
        <strain evidence="2">ST1C</strain>
    </source>
</reference>
<dbReference type="AlphaFoldDB" id="A0A5J4WVY3"/>
<feature type="region of interest" description="Disordered" evidence="1">
    <location>
        <begin position="235"/>
        <end position="259"/>
    </location>
</feature>
<evidence type="ECO:0000256" key="1">
    <source>
        <dbReference type="SAM" id="MobiDB-lite"/>
    </source>
</evidence>
<name>A0A5J4WVY3_9EUKA</name>
<accession>A0A5J4WVY3</accession>
<evidence type="ECO:0000313" key="2">
    <source>
        <dbReference type="EMBL" id="KAA6398379.1"/>
    </source>
</evidence>
<organism evidence="2 3">
    <name type="scientific">Streblomastix strix</name>
    <dbReference type="NCBI Taxonomy" id="222440"/>
    <lineage>
        <taxon>Eukaryota</taxon>
        <taxon>Metamonada</taxon>
        <taxon>Preaxostyla</taxon>
        <taxon>Oxymonadida</taxon>
        <taxon>Streblomastigidae</taxon>
        <taxon>Streblomastix</taxon>
    </lineage>
</organism>
<feature type="region of interest" description="Disordered" evidence="1">
    <location>
        <begin position="1"/>
        <end position="22"/>
    </location>
</feature>
<dbReference type="EMBL" id="SNRW01000970">
    <property type="protein sequence ID" value="KAA6398379.1"/>
    <property type="molecule type" value="Genomic_DNA"/>
</dbReference>
<feature type="region of interest" description="Disordered" evidence="1">
    <location>
        <begin position="90"/>
        <end position="128"/>
    </location>
</feature>
<dbReference type="Proteomes" id="UP000324800">
    <property type="component" value="Unassembled WGS sequence"/>
</dbReference>
<protein>
    <submittedName>
        <fullName evidence="2">Uncharacterized protein</fullName>
    </submittedName>
</protein>